<dbReference type="InterPro" id="IPR038418">
    <property type="entry name" value="6-PTP_synth/QueD_sf"/>
</dbReference>
<dbReference type="UniPathway" id="UPA00849">
    <property type="reaction ID" value="UER00819"/>
</dbReference>
<dbReference type="GO" id="GO:0005739">
    <property type="term" value="C:mitochondrion"/>
    <property type="evidence" value="ECO:0007669"/>
    <property type="project" value="TreeGrafter"/>
</dbReference>
<dbReference type="GO" id="GO:0003874">
    <property type="term" value="F:6-pyruvoyltetrahydropterin synthase activity"/>
    <property type="evidence" value="ECO:0007669"/>
    <property type="project" value="UniProtKB-EC"/>
</dbReference>
<name>A0A1Y1LPI8_PHOPY</name>
<comment type="similarity">
    <text evidence="3">Belongs to the PTPS family.</text>
</comment>
<dbReference type="EMBL" id="GEZM01055858">
    <property type="protein sequence ID" value="JAV72907.1"/>
    <property type="molecule type" value="Transcribed_RNA"/>
</dbReference>
<dbReference type="FunFam" id="3.30.479.10:FF:000003">
    <property type="entry name" value="6-pyruvoyl tetrahydrobiopterin synthase"/>
    <property type="match status" value="1"/>
</dbReference>
<evidence type="ECO:0000313" key="10">
    <source>
        <dbReference type="EMBL" id="JAV72907.1"/>
    </source>
</evidence>
<dbReference type="FunCoup" id="A0A1Y1LPI8">
    <property type="interactions" value="977"/>
</dbReference>
<evidence type="ECO:0000256" key="9">
    <source>
        <dbReference type="ARBA" id="ARBA00023239"/>
    </source>
</evidence>
<dbReference type="GO" id="GO:0046872">
    <property type="term" value="F:metal ion binding"/>
    <property type="evidence" value="ECO:0007669"/>
    <property type="project" value="UniProtKB-KW"/>
</dbReference>
<comment type="pathway">
    <text evidence="2">Cofactor biosynthesis; tetrahydrobiopterin biosynthesis; tetrahydrobiopterin from 7,8-dihydroneopterin triphosphate: step 1/3.</text>
</comment>
<gene>
    <name evidence="11" type="ORF">PPYR_09660</name>
</gene>
<evidence type="ECO:0000313" key="11">
    <source>
        <dbReference type="EMBL" id="KAB0798667.1"/>
    </source>
</evidence>
<dbReference type="PANTHER" id="PTHR12589">
    <property type="entry name" value="PYRUVOYL TETRAHYDROBIOPTERIN SYNTHASE"/>
    <property type="match status" value="1"/>
</dbReference>
<dbReference type="OrthoDB" id="14045at2759"/>
<dbReference type="PROSITE" id="PS00988">
    <property type="entry name" value="PTPS_2"/>
    <property type="match status" value="1"/>
</dbReference>
<dbReference type="Proteomes" id="UP000327044">
    <property type="component" value="Unassembled WGS sequence"/>
</dbReference>
<reference evidence="10" key="1">
    <citation type="journal article" date="2016" name="Sci. Rep.">
        <title>Molecular characterization of firefly nuptial gifts: a multi-omics approach sheds light on postcopulatory sexual selection.</title>
        <authorList>
            <person name="Al-Wathiqui N."/>
            <person name="Fallon T.R."/>
            <person name="South A."/>
            <person name="Weng J.K."/>
            <person name="Lewis S.M."/>
        </authorList>
    </citation>
    <scope>NUCLEOTIDE SEQUENCE</scope>
</reference>
<accession>A0A1Y1LPI8</accession>
<evidence type="ECO:0000313" key="12">
    <source>
        <dbReference type="Proteomes" id="UP000327044"/>
    </source>
</evidence>
<keyword evidence="7" id="KW-0862">Zinc</keyword>
<evidence type="ECO:0000256" key="6">
    <source>
        <dbReference type="ARBA" id="ARBA00022723"/>
    </source>
</evidence>
<sequence>MVHKAYLTRREVFSASHRLHSPKLSDEENLAIYGKCNHPNGHGHNYVVEVTLYGEVNEQTGMVMNITLLKEFMKSAIMDTMDHKNLDVDVAYFHIHPSTAEHVAIYIWQNMRKHMEEPNLLHEVKVFETENNIVRYRGD</sequence>
<dbReference type="InterPro" id="IPR007115">
    <property type="entry name" value="6-PTP_synth/QueD"/>
</dbReference>
<evidence type="ECO:0000256" key="2">
    <source>
        <dbReference type="ARBA" id="ARBA00005126"/>
    </source>
</evidence>
<dbReference type="Pfam" id="PF01242">
    <property type="entry name" value="PTPS"/>
    <property type="match status" value="1"/>
</dbReference>
<evidence type="ECO:0000256" key="8">
    <source>
        <dbReference type="ARBA" id="ARBA00023007"/>
    </source>
</evidence>
<keyword evidence="8" id="KW-0783">Tetrahydrobiopterin biosynthesis</keyword>
<keyword evidence="12" id="KW-1185">Reference proteome</keyword>
<evidence type="ECO:0000256" key="7">
    <source>
        <dbReference type="ARBA" id="ARBA00022833"/>
    </source>
</evidence>
<evidence type="ECO:0000256" key="4">
    <source>
        <dbReference type="ARBA" id="ARBA00013100"/>
    </source>
</evidence>
<dbReference type="EMBL" id="VVIM01000006">
    <property type="protein sequence ID" value="KAB0798667.1"/>
    <property type="molecule type" value="Genomic_DNA"/>
</dbReference>
<keyword evidence="6" id="KW-0479">Metal-binding</keyword>
<organism evidence="10">
    <name type="scientific">Photinus pyralis</name>
    <name type="common">Common eastern firefly</name>
    <name type="synonym">Lampyris pyralis</name>
    <dbReference type="NCBI Taxonomy" id="7054"/>
    <lineage>
        <taxon>Eukaryota</taxon>
        <taxon>Metazoa</taxon>
        <taxon>Ecdysozoa</taxon>
        <taxon>Arthropoda</taxon>
        <taxon>Hexapoda</taxon>
        <taxon>Insecta</taxon>
        <taxon>Pterygota</taxon>
        <taxon>Neoptera</taxon>
        <taxon>Endopterygota</taxon>
        <taxon>Coleoptera</taxon>
        <taxon>Polyphaga</taxon>
        <taxon>Elateriformia</taxon>
        <taxon>Elateroidea</taxon>
        <taxon>Lampyridae</taxon>
        <taxon>Lampyrinae</taxon>
        <taxon>Photinus</taxon>
    </lineage>
</organism>
<keyword evidence="9" id="KW-0456">Lyase</keyword>
<evidence type="ECO:0000256" key="5">
    <source>
        <dbReference type="ARBA" id="ARBA00015587"/>
    </source>
</evidence>
<dbReference type="InParanoid" id="A0A1Y1LPI8"/>
<evidence type="ECO:0000256" key="3">
    <source>
        <dbReference type="ARBA" id="ARBA00009164"/>
    </source>
</evidence>
<protein>
    <recommendedName>
        <fullName evidence="5">6-pyruvoyl tetrahydrobiopterin synthase</fullName>
        <ecNumber evidence="4">4.2.3.12</ecNumber>
    </recommendedName>
</protein>
<dbReference type="PANTHER" id="PTHR12589:SF7">
    <property type="entry name" value="6-PYRUVOYL TETRAHYDROBIOPTERIN SYNTHASE"/>
    <property type="match status" value="1"/>
</dbReference>
<evidence type="ECO:0000256" key="1">
    <source>
        <dbReference type="ARBA" id="ARBA00001947"/>
    </source>
</evidence>
<dbReference type="Gene3D" id="3.30.479.10">
    <property type="entry name" value="6-pyruvoyl tetrahydropterin synthase/QueD"/>
    <property type="match status" value="1"/>
</dbReference>
<dbReference type="SUPFAM" id="SSF55620">
    <property type="entry name" value="Tetrahydrobiopterin biosynthesis enzymes-like"/>
    <property type="match status" value="1"/>
</dbReference>
<comment type="cofactor">
    <cofactor evidence="1">
        <name>Zn(2+)</name>
        <dbReference type="ChEBI" id="CHEBI:29105"/>
    </cofactor>
</comment>
<dbReference type="AlphaFoldDB" id="A0A1Y1LPI8"/>
<dbReference type="InterPro" id="IPR022469">
    <property type="entry name" value="PTPS_His_AS"/>
</dbReference>
<dbReference type="GO" id="GO:0006729">
    <property type="term" value="P:tetrahydrobiopterin biosynthetic process"/>
    <property type="evidence" value="ECO:0007669"/>
    <property type="project" value="UniProtKB-UniPathway"/>
</dbReference>
<proteinExistence type="inferred from homology"/>
<dbReference type="EC" id="4.2.3.12" evidence="4"/>
<reference evidence="11" key="3">
    <citation type="submission" date="2019-08" db="EMBL/GenBank/DDBJ databases">
        <authorList>
            <consortium name="Photinus pyralis genome working group"/>
            <person name="Fallon T.R."/>
            <person name="Sander Lower S.E."/>
            <person name="Weng J.-K."/>
        </authorList>
    </citation>
    <scope>NUCLEOTIDE SEQUENCE</scope>
    <source>
        <strain evidence="11">1611_PpyrPB1</strain>
        <tissue evidence="11">Whole body</tissue>
    </source>
</reference>
<reference evidence="11 12" key="2">
    <citation type="journal article" date="2018" name="Elife">
        <title>Firefly genomes illuminate parallel origins of bioluminescence in beetles.</title>
        <authorList>
            <person name="Fallon T.R."/>
            <person name="Lower S.E."/>
            <person name="Chang C.H."/>
            <person name="Bessho-Uehara M."/>
            <person name="Martin G.J."/>
            <person name="Bewick A.J."/>
            <person name="Behringer M."/>
            <person name="Debat H.J."/>
            <person name="Wong I."/>
            <person name="Day J.C."/>
            <person name="Suvorov A."/>
            <person name="Silva C.J."/>
            <person name="Stanger-Hall K.F."/>
            <person name="Hall D.W."/>
            <person name="Schmitz R.J."/>
            <person name="Nelson D.R."/>
            <person name="Lewis S.M."/>
            <person name="Shigenobu S."/>
            <person name="Bybee S.M."/>
            <person name="Larracuente A.M."/>
            <person name="Oba Y."/>
            <person name="Weng J.K."/>
        </authorList>
    </citation>
    <scope>NUCLEOTIDE SEQUENCE [LARGE SCALE GENOMIC DNA]</scope>
    <source>
        <strain evidence="11">1611_PpyrPB1</strain>
        <tissue evidence="11">Whole body</tissue>
    </source>
</reference>